<dbReference type="AlphaFoldDB" id="A0A448ZFT2"/>
<keyword evidence="3" id="KW-1185">Reference proteome</keyword>
<accession>A0A448ZFT2</accession>
<organism evidence="2 3">
    <name type="scientific">Pseudo-nitzschia multistriata</name>
    <dbReference type="NCBI Taxonomy" id="183589"/>
    <lineage>
        <taxon>Eukaryota</taxon>
        <taxon>Sar</taxon>
        <taxon>Stramenopiles</taxon>
        <taxon>Ochrophyta</taxon>
        <taxon>Bacillariophyta</taxon>
        <taxon>Bacillariophyceae</taxon>
        <taxon>Bacillariophycidae</taxon>
        <taxon>Bacillariales</taxon>
        <taxon>Bacillariaceae</taxon>
        <taxon>Pseudo-nitzschia</taxon>
    </lineage>
</organism>
<dbReference type="EMBL" id="CAACVS010000313">
    <property type="protein sequence ID" value="VEU40880.1"/>
    <property type="molecule type" value="Genomic_DNA"/>
</dbReference>
<sequence length="197" mass="21329">MLCTALHCICSVLMPFDSICDATRRDAFHFYELRCIGWIGHANNAAWWDAIRPSQQSLALPTSKPRARCLFLSLVPRARFETNSAIGTVTEESRGALFLFGAAAAAAAAASRRSFASPEAIATPVAHGRARSFRDGKHSGNQTRIPLSGRFVGKPMASHRMMSEGTAALDHTTMRIVREGAMASNRTNKPKGNPSSL</sequence>
<gene>
    <name evidence="2" type="ORF">PSNMU_V1.4_AUG-EV-PASAV3_0077920</name>
</gene>
<feature type="region of interest" description="Disordered" evidence="1">
    <location>
        <begin position="126"/>
        <end position="149"/>
    </location>
</feature>
<reference evidence="2 3" key="1">
    <citation type="submission" date="2019-01" db="EMBL/GenBank/DDBJ databases">
        <authorList>
            <person name="Ferrante I. M."/>
        </authorList>
    </citation>
    <scope>NUCLEOTIDE SEQUENCE [LARGE SCALE GENOMIC DNA]</scope>
    <source>
        <strain evidence="2 3">B856</strain>
    </source>
</reference>
<evidence type="ECO:0000313" key="2">
    <source>
        <dbReference type="EMBL" id="VEU40880.1"/>
    </source>
</evidence>
<proteinExistence type="predicted"/>
<protein>
    <submittedName>
        <fullName evidence="2">Uncharacterized protein</fullName>
    </submittedName>
</protein>
<evidence type="ECO:0000256" key="1">
    <source>
        <dbReference type="SAM" id="MobiDB-lite"/>
    </source>
</evidence>
<dbReference type="Proteomes" id="UP000291116">
    <property type="component" value="Unassembled WGS sequence"/>
</dbReference>
<evidence type="ECO:0000313" key="3">
    <source>
        <dbReference type="Proteomes" id="UP000291116"/>
    </source>
</evidence>
<name>A0A448ZFT2_9STRA</name>